<name>A0A6J6PZZ1_9ZZZZ</name>
<dbReference type="PANTHER" id="PTHR10795">
    <property type="entry name" value="PROPROTEIN CONVERTASE SUBTILISIN/KEXIN"/>
    <property type="match status" value="1"/>
</dbReference>
<keyword evidence="4" id="KW-0378">Hydrolase</keyword>
<evidence type="ECO:0000256" key="3">
    <source>
        <dbReference type="ARBA" id="ARBA00022729"/>
    </source>
</evidence>
<dbReference type="AlphaFoldDB" id="A0A6J6PZZ1"/>
<dbReference type="InterPro" id="IPR041469">
    <property type="entry name" value="Subtilisin-like_FN3"/>
</dbReference>
<keyword evidence="2" id="KW-0645">Protease</keyword>
<reference evidence="10" key="1">
    <citation type="submission" date="2020-05" db="EMBL/GenBank/DDBJ databases">
        <authorList>
            <person name="Chiriac C."/>
            <person name="Salcher M."/>
            <person name="Ghai R."/>
            <person name="Kavagutti S V."/>
        </authorList>
    </citation>
    <scope>NUCLEOTIDE SEQUENCE</scope>
</reference>
<dbReference type="InterPro" id="IPR000209">
    <property type="entry name" value="Peptidase_S8/S53_dom"/>
</dbReference>
<evidence type="ECO:0000256" key="1">
    <source>
        <dbReference type="ARBA" id="ARBA00011073"/>
    </source>
</evidence>
<organism evidence="10">
    <name type="scientific">freshwater metagenome</name>
    <dbReference type="NCBI Taxonomy" id="449393"/>
    <lineage>
        <taxon>unclassified sequences</taxon>
        <taxon>metagenomes</taxon>
        <taxon>ecological metagenomes</taxon>
    </lineage>
</organism>
<sequence length="715" mass="73346">MSRSTTTRPSSVVRRLLGCVVLLALALGGLGVTPVQAAAPAAGTHLYLVTLDGPGTAGIRTPLLPLAVQELQLRAVQDRVLASIGAGSPVYRWTSALNGVAVELTRAQADALEADPAVDLVERNSLRRLASDGVITESAAAPSSRSRGGRGVVIGFVDSGLSSDNPVFASAPDLGPVPEGFDGRCSTDDEWGRGACNDKVVAGDWFVAGFGEDALRVSSSLSPRDDDGHGTQMASIAAGNAGVTVRVGAEDLGSYAGLAPQARIAVYKACWSAPDPHDDGCATADLVAAIDQATRDGVDVLNLSVSGPDDRLDTVERALLGAAEADVVVVAAAGNDGSSHFAAHPVPWVTTVGSTTGVVRRGQVRLGSSGPRLAGAMAAVRSVGPAPLVVGAHAAAPDATRADARICAPGSLDASRVHGAIVLCDRGGVGRVDKSAAVAQADGVGMVLVNLAPQSVDADFHTVPTVHLGRADGLVVRRWARRHPRQDVRLTPVGVERPDARMVRSSSAGNPSGAVLKPDLVAPGVGVLGAVPIAARGQRWDFVSGTSAATAYTSGGAATLLARHDWSAPWVRSALATTARAVANSDALHSGAGRVRPERARQPGLVYALPSIDYRAWLDGDVRDLNLPSIVLAGAASTITRTVTNVGRRALYFSSSTGGFRHHSAVVTPAAVRLAPGESATYTLTVSGPSLSDDGWVLWRGAHGTRTRIPVLLTR</sequence>
<evidence type="ECO:0000256" key="5">
    <source>
        <dbReference type="ARBA" id="ARBA00022825"/>
    </source>
</evidence>
<dbReference type="InterPro" id="IPR010259">
    <property type="entry name" value="S8pro/Inhibitor_I9"/>
</dbReference>
<gene>
    <name evidence="10" type="ORF">UFOPK2579_01092</name>
</gene>
<dbReference type="Gene3D" id="2.60.40.2310">
    <property type="match status" value="1"/>
</dbReference>
<dbReference type="Gene3D" id="3.40.50.200">
    <property type="entry name" value="Peptidase S8/S53 domain"/>
    <property type="match status" value="1"/>
</dbReference>
<dbReference type="InterPro" id="IPR023827">
    <property type="entry name" value="Peptidase_S8_Asp-AS"/>
</dbReference>
<keyword evidence="3" id="KW-0732">Signal</keyword>
<dbReference type="InterPro" id="IPR036852">
    <property type="entry name" value="Peptidase_S8/S53_dom_sf"/>
</dbReference>
<evidence type="ECO:0000313" key="10">
    <source>
        <dbReference type="EMBL" id="CAB4704096.1"/>
    </source>
</evidence>
<evidence type="ECO:0000256" key="4">
    <source>
        <dbReference type="ARBA" id="ARBA00022801"/>
    </source>
</evidence>
<dbReference type="GO" id="GO:0006508">
    <property type="term" value="P:proteolysis"/>
    <property type="evidence" value="ECO:0007669"/>
    <property type="project" value="UniProtKB-KW"/>
</dbReference>
<feature type="domain" description="PA" evidence="7">
    <location>
        <begin position="387"/>
        <end position="474"/>
    </location>
</feature>
<dbReference type="PRINTS" id="PR00723">
    <property type="entry name" value="SUBTILISIN"/>
</dbReference>
<dbReference type="Pfam" id="PF05922">
    <property type="entry name" value="Inhibitor_I9"/>
    <property type="match status" value="1"/>
</dbReference>
<protein>
    <submittedName>
        <fullName evidence="10">Unannotated protein</fullName>
    </submittedName>
</protein>
<feature type="domain" description="Subtilisin-like protease fibronectin type-III" evidence="9">
    <location>
        <begin position="624"/>
        <end position="711"/>
    </location>
</feature>
<dbReference type="Gene3D" id="3.50.30.30">
    <property type="match status" value="1"/>
</dbReference>
<dbReference type="Pfam" id="PF17766">
    <property type="entry name" value="fn3_6"/>
    <property type="match status" value="1"/>
</dbReference>
<evidence type="ECO:0000259" key="6">
    <source>
        <dbReference type="Pfam" id="PF00082"/>
    </source>
</evidence>
<comment type="similarity">
    <text evidence="1">Belongs to the peptidase S8 family.</text>
</comment>
<dbReference type="InterPro" id="IPR037045">
    <property type="entry name" value="S8pro/Inhibitor_I9_sf"/>
</dbReference>
<feature type="domain" description="Inhibitor I9" evidence="8">
    <location>
        <begin position="84"/>
        <end position="129"/>
    </location>
</feature>
<dbReference type="EMBL" id="CAEZXR010000111">
    <property type="protein sequence ID" value="CAB4704096.1"/>
    <property type="molecule type" value="Genomic_DNA"/>
</dbReference>
<dbReference type="GO" id="GO:0004252">
    <property type="term" value="F:serine-type endopeptidase activity"/>
    <property type="evidence" value="ECO:0007669"/>
    <property type="project" value="InterPro"/>
</dbReference>
<proteinExistence type="inferred from homology"/>
<feature type="domain" description="Peptidase S8/S53" evidence="6">
    <location>
        <begin position="149"/>
        <end position="582"/>
    </location>
</feature>
<dbReference type="Gene3D" id="3.30.70.80">
    <property type="entry name" value="Peptidase S8 propeptide/proteinase inhibitor I9"/>
    <property type="match status" value="1"/>
</dbReference>
<dbReference type="Pfam" id="PF02225">
    <property type="entry name" value="PA"/>
    <property type="match status" value="1"/>
</dbReference>
<evidence type="ECO:0000259" key="9">
    <source>
        <dbReference type="Pfam" id="PF17766"/>
    </source>
</evidence>
<dbReference type="InterPro" id="IPR003137">
    <property type="entry name" value="PA_domain"/>
</dbReference>
<keyword evidence="5" id="KW-0720">Serine protease</keyword>
<evidence type="ECO:0000259" key="7">
    <source>
        <dbReference type="Pfam" id="PF02225"/>
    </source>
</evidence>
<dbReference type="SUPFAM" id="SSF52743">
    <property type="entry name" value="Subtilisin-like"/>
    <property type="match status" value="1"/>
</dbReference>
<dbReference type="CDD" id="cd02120">
    <property type="entry name" value="PA_subtilisin_like"/>
    <property type="match status" value="1"/>
</dbReference>
<dbReference type="Pfam" id="PF00082">
    <property type="entry name" value="Peptidase_S8"/>
    <property type="match status" value="1"/>
</dbReference>
<dbReference type="InterPro" id="IPR015500">
    <property type="entry name" value="Peptidase_S8_subtilisin-rel"/>
</dbReference>
<dbReference type="PROSITE" id="PS51892">
    <property type="entry name" value="SUBTILASE"/>
    <property type="match status" value="1"/>
</dbReference>
<dbReference type="PROSITE" id="PS00136">
    <property type="entry name" value="SUBTILASE_ASP"/>
    <property type="match status" value="1"/>
</dbReference>
<dbReference type="InterPro" id="IPR045051">
    <property type="entry name" value="SBT"/>
</dbReference>
<evidence type="ECO:0000259" key="8">
    <source>
        <dbReference type="Pfam" id="PF05922"/>
    </source>
</evidence>
<evidence type="ECO:0000256" key="2">
    <source>
        <dbReference type="ARBA" id="ARBA00022670"/>
    </source>
</evidence>
<accession>A0A6J6PZZ1</accession>